<evidence type="ECO:0000313" key="2">
    <source>
        <dbReference type="Proteomes" id="UP001341281"/>
    </source>
</evidence>
<name>A0AAQ3WR60_PASNO</name>
<evidence type="ECO:0000313" key="1">
    <source>
        <dbReference type="EMBL" id="WVZ70705.1"/>
    </source>
</evidence>
<accession>A0AAQ3WR60</accession>
<dbReference type="Proteomes" id="UP001341281">
    <property type="component" value="Chromosome 04"/>
</dbReference>
<dbReference type="EMBL" id="CP144748">
    <property type="protein sequence ID" value="WVZ70705.1"/>
    <property type="molecule type" value="Genomic_DNA"/>
</dbReference>
<sequence>METTGSRIGRQLVSWTQRRMTWIKIKSKIPNRVGLIDGNRLVTQALPDYIRRVRDPYVDHRSSHRIPATKRPRFHCNLEKQRQYNSQQTDVGYYASHSPNLYKLLCFVASLCEPSSYANFATPKALCNTPRGALPVSNTDKEFRFMMRTFYTKVSQTD</sequence>
<dbReference type="AlphaFoldDB" id="A0AAQ3WR60"/>
<protein>
    <submittedName>
        <fullName evidence="1">Uncharacterized protein</fullName>
    </submittedName>
</protein>
<gene>
    <name evidence="1" type="ORF">U9M48_019348</name>
</gene>
<reference evidence="1 2" key="1">
    <citation type="submission" date="2024-02" db="EMBL/GenBank/DDBJ databases">
        <title>High-quality chromosome-scale genome assembly of Pensacola bahiagrass (Paspalum notatum Flugge var. saurae).</title>
        <authorList>
            <person name="Vega J.M."/>
            <person name="Podio M."/>
            <person name="Orjuela J."/>
            <person name="Siena L.A."/>
            <person name="Pessino S.C."/>
            <person name="Combes M.C."/>
            <person name="Mariac C."/>
            <person name="Albertini E."/>
            <person name="Pupilli F."/>
            <person name="Ortiz J.P.A."/>
            <person name="Leblanc O."/>
        </authorList>
    </citation>
    <scope>NUCLEOTIDE SEQUENCE [LARGE SCALE GENOMIC DNA]</scope>
    <source>
        <strain evidence="1">R1</strain>
        <tissue evidence="1">Leaf</tissue>
    </source>
</reference>
<organism evidence="1 2">
    <name type="scientific">Paspalum notatum var. saurae</name>
    <dbReference type="NCBI Taxonomy" id="547442"/>
    <lineage>
        <taxon>Eukaryota</taxon>
        <taxon>Viridiplantae</taxon>
        <taxon>Streptophyta</taxon>
        <taxon>Embryophyta</taxon>
        <taxon>Tracheophyta</taxon>
        <taxon>Spermatophyta</taxon>
        <taxon>Magnoliopsida</taxon>
        <taxon>Liliopsida</taxon>
        <taxon>Poales</taxon>
        <taxon>Poaceae</taxon>
        <taxon>PACMAD clade</taxon>
        <taxon>Panicoideae</taxon>
        <taxon>Andropogonodae</taxon>
        <taxon>Paspaleae</taxon>
        <taxon>Paspalinae</taxon>
        <taxon>Paspalum</taxon>
    </lineage>
</organism>
<keyword evidence="2" id="KW-1185">Reference proteome</keyword>
<proteinExistence type="predicted"/>